<evidence type="ECO:0000313" key="1">
    <source>
        <dbReference type="EMBL" id="AAP87109.1"/>
    </source>
</evidence>
<dbReference type="EMBL" id="AY323808">
    <property type="protein sequence ID" value="AAP87109.1"/>
    <property type="molecule type" value="Genomic_DNA"/>
</dbReference>
<organismHost>
    <name type="scientific">Bombyx mori</name>
    <name type="common">Silk moth</name>
    <dbReference type="NCBI Taxonomy" id="7091"/>
</organismHost>
<protein>
    <submittedName>
        <fullName evidence="1">Uncharacterized protein</fullName>
    </submittedName>
</protein>
<accession>Q7T9P3</accession>
<name>Q7T9P3_BMDNV</name>
<sequence>MPANNRPRLTINKKIYVITLPTRISKHFGYGTTISTYFTP</sequence>
<feature type="non-terminal residue" evidence="1">
    <location>
        <position position="40"/>
    </location>
</feature>
<reference evidence="1" key="1">
    <citation type="submission" date="2003-06" db="EMBL/GenBank/DDBJ databases">
        <title>New isolate of densonucleosis virus from the silkworm, Bombyx mori from India.</title>
        <authorList>
            <person name="Awasthi A.K."/>
            <person name="Pradeep A.R."/>
            <person name="Srivastava P.P."/>
            <person name="Vijayan K."/>
        </authorList>
    </citation>
    <scope>NUCLEOTIDE SEQUENCE</scope>
</reference>
<proteinExistence type="predicted"/>
<organism evidence="1">
    <name type="scientific">Bombyx mori densovirus</name>
    <name type="common">BmDNV</name>
    <name type="synonym">Bombyx densonucleosis virus</name>
    <dbReference type="NCBI Taxonomy" id="10809"/>
    <lineage>
        <taxon>Viruses</taxon>
        <taxon>Monodnaviria</taxon>
        <taxon>Shotokuvirae</taxon>
        <taxon>Cossaviricota</taxon>
        <taxon>Quintoviricetes</taxon>
        <taxon>Piccovirales</taxon>
        <taxon>Parvoviridae</taxon>
        <taxon>Densovirinae</taxon>
        <taxon>Iteradensovirus</taxon>
        <taxon>Iteradensovirus lepidopteran1</taxon>
    </lineage>
</organism>